<evidence type="ECO:0000259" key="1">
    <source>
        <dbReference type="Pfam" id="PF18289"/>
    </source>
</evidence>
<keyword evidence="3" id="KW-1185">Reference proteome</keyword>
<protein>
    <submittedName>
        <fullName evidence="2">CCD81 protein</fullName>
    </submittedName>
</protein>
<dbReference type="AlphaFoldDB" id="A0A7K7UYG4"/>
<accession>A0A7K7UYG4</accession>
<feature type="domain" description="CCDC81 HU" evidence="1">
    <location>
        <begin position="57"/>
        <end position="130"/>
    </location>
</feature>
<feature type="non-terminal residue" evidence="2">
    <location>
        <position position="1"/>
    </location>
</feature>
<dbReference type="InterPro" id="IPR026295">
    <property type="entry name" value="CCD81"/>
</dbReference>
<proteinExistence type="predicted"/>
<comment type="caution">
    <text evidence="2">The sequence shown here is derived from an EMBL/GenBank/DDBJ whole genome shotgun (WGS) entry which is preliminary data.</text>
</comment>
<evidence type="ECO:0000313" key="2">
    <source>
        <dbReference type="EMBL" id="NXA33434.1"/>
    </source>
</evidence>
<dbReference type="GO" id="GO:0005815">
    <property type="term" value="C:microtubule organizing center"/>
    <property type="evidence" value="ECO:0007669"/>
    <property type="project" value="TreeGrafter"/>
</dbReference>
<dbReference type="PANTHER" id="PTHR14362:SF2">
    <property type="entry name" value="COILED-COIL DOMAIN-CONTAINING PROTEIN 81"/>
    <property type="match status" value="1"/>
</dbReference>
<sequence>QGVLIIGLGTFCAVQEPLRLGPDHVLMVRRPVFQLAKNPAWQGWLKRPKVTLPENVPIELLDFQHLSRVTSLPRAVLEDCVDETVLLFSSHLKQHENVSFVFKDIGVLARKGNVARMKFLGSCIRQLESTASLVAALRS</sequence>
<dbReference type="Pfam" id="PF18289">
    <property type="entry name" value="HU-CCDC81_euk_2"/>
    <property type="match status" value="1"/>
</dbReference>
<dbReference type="EMBL" id="VZSX01000018">
    <property type="protein sequence ID" value="NXA33434.1"/>
    <property type="molecule type" value="Genomic_DNA"/>
</dbReference>
<dbReference type="InterPro" id="IPR040673">
    <property type="entry name" value="CCDC81_HU_dom_2"/>
</dbReference>
<feature type="non-terminal residue" evidence="2">
    <location>
        <position position="139"/>
    </location>
</feature>
<dbReference type="PANTHER" id="PTHR14362">
    <property type="entry name" value="COILED-COIL DOMAIN-CONTAINING PROTEIN 81"/>
    <property type="match status" value="1"/>
</dbReference>
<dbReference type="Proteomes" id="UP000533954">
    <property type="component" value="Unassembled WGS sequence"/>
</dbReference>
<organism evidence="2 3">
    <name type="scientific">Eudromia elegans</name>
    <name type="common">Elegant crested-tinamou</name>
    <dbReference type="NCBI Taxonomy" id="8805"/>
    <lineage>
        <taxon>Eukaryota</taxon>
        <taxon>Metazoa</taxon>
        <taxon>Chordata</taxon>
        <taxon>Craniata</taxon>
        <taxon>Vertebrata</taxon>
        <taxon>Euteleostomi</taxon>
        <taxon>Archelosauria</taxon>
        <taxon>Archosauria</taxon>
        <taxon>Dinosauria</taxon>
        <taxon>Saurischia</taxon>
        <taxon>Theropoda</taxon>
        <taxon>Coelurosauria</taxon>
        <taxon>Aves</taxon>
        <taxon>Palaeognathae</taxon>
        <taxon>Tinamiformes</taxon>
        <taxon>Tinamidae</taxon>
        <taxon>Eudromia</taxon>
    </lineage>
</organism>
<evidence type="ECO:0000313" key="3">
    <source>
        <dbReference type="Proteomes" id="UP000533954"/>
    </source>
</evidence>
<dbReference type="OrthoDB" id="125906at2759"/>
<name>A0A7K7UYG4_EUDEL</name>
<reference evidence="2 3" key="1">
    <citation type="submission" date="2019-09" db="EMBL/GenBank/DDBJ databases">
        <title>Bird 10,000 Genomes (B10K) Project - Family phase.</title>
        <authorList>
            <person name="Zhang G."/>
        </authorList>
    </citation>
    <scope>NUCLEOTIDE SEQUENCE [LARGE SCALE GENOMIC DNA]</scope>
    <source>
        <strain evidence="2">B10K-LSUMZ-16893</strain>
    </source>
</reference>
<gene>
    <name evidence="2" type="primary">Ccdc81_0</name>
    <name evidence="2" type="ORF">EUDELE_R06979</name>
</gene>